<keyword evidence="1" id="KW-0732">Signal</keyword>
<evidence type="ECO:0000313" key="3">
    <source>
        <dbReference type="Proteomes" id="UP000298616"/>
    </source>
</evidence>
<sequence>MFKNIILAFLVLSLCSFSISVGDSDLRPIKENSFDFRIDTEKLLNGSYQYFISYKPKGELPSGTKKDDFSRFLKYDIYNVLNKNKDEDYHVIMSKTAYVVDAPSDFFSSNRVKDLSFIRKTLPEYEVSLKEDGNYKIGSSGMAPDFEYSLRTFYPEYKEPLLKYFLKNVTTHDYPGKTPMMVTLQHNYNFSTVLWQKTNKMSVVFCAYYPIGENKTLIINHTLNLVHNVPPKLIGGSDMMIDMIVEGISEYIAATNSAVKDY</sequence>
<organism evidence="2 3">
    <name type="scientific">Mangrovivirga cuniculi</name>
    <dbReference type="NCBI Taxonomy" id="2715131"/>
    <lineage>
        <taxon>Bacteria</taxon>
        <taxon>Pseudomonadati</taxon>
        <taxon>Bacteroidota</taxon>
        <taxon>Cytophagia</taxon>
        <taxon>Cytophagales</taxon>
        <taxon>Mangrovivirgaceae</taxon>
        <taxon>Mangrovivirga</taxon>
    </lineage>
</organism>
<dbReference type="AlphaFoldDB" id="A0A4D7JR36"/>
<dbReference type="KEGG" id="fpf:DCC35_15145"/>
<protein>
    <submittedName>
        <fullName evidence="2">Uncharacterized protein</fullName>
    </submittedName>
</protein>
<feature type="chain" id="PRO_5020299230" evidence="1">
    <location>
        <begin position="23"/>
        <end position="262"/>
    </location>
</feature>
<evidence type="ECO:0000256" key="1">
    <source>
        <dbReference type="SAM" id="SignalP"/>
    </source>
</evidence>
<dbReference type="RefSeq" id="WP_137091579.1">
    <property type="nucleotide sequence ID" value="NZ_CP028923.1"/>
</dbReference>
<dbReference type="EMBL" id="CP028923">
    <property type="protein sequence ID" value="QCK15980.1"/>
    <property type="molecule type" value="Genomic_DNA"/>
</dbReference>
<feature type="signal peptide" evidence="1">
    <location>
        <begin position="1"/>
        <end position="22"/>
    </location>
</feature>
<evidence type="ECO:0000313" key="2">
    <source>
        <dbReference type="EMBL" id="QCK15980.1"/>
    </source>
</evidence>
<proteinExistence type="predicted"/>
<dbReference type="Proteomes" id="UP000298616">
    <property type="component" value="Chromosome"/>
</dbReference>
<accession>A0A4D7JR36</accession>
<dbReference type="OrthoDB" id="1007524at2"/>
<name>A0A4D7JR36_9BACT</name>
<reference evidence="2 3" key="1">
    <citation type="submission" date="2018-04" db="EMBL/GenBank/DDBJ databases">
        <title>Complete genome uncultured novel isolate.</title>
        <authorList>
            <person name="Merlino G."/>
        </authorList>
    </citation>
    <scope>NUCLEOTIDE SEQUENCE [LARGE SCALE GENOMIC DNA]</scope>
    <source>
        <strain evidence="3">R1DC9</strain>
    </source>
</reference>
<keyword evidence="3" id="KW-1185">Reference proteome</keyword>
<gene>
    <name evidence="2" type="ORF">DCC35_15145</name>
</gene>